<dbReference type="KEGG" id="rsz:108826233"/>
<feature type="domain" description="FBD" evidence="1">
    <location>
        <begin position="449"/>
        <end position="518"/>
    </location>
</feature>
<dbReference type="Gene3D" id="3.80.10.10">
    <property type="entry name" value="Ribonuclease Inhibitor"/>
    <property type="match status" value="2"/>
</dbReference>
<evidence type="ECO:0000313" key="2">
    <source>
        <dbReference type="Proteomes" id="UP000504610"/>
    </source>
</evidence>
<dbReference type="InterPro" id="IPR006566">
    <property type="entry name" value="FBD"/>
</dbReference>
<accession>A0A9W3CEK8</accession>
<dbReference type="AlphaFoldDB" id="A0A9W3CEK8"/>
<dbReference type="GeneID" id="108826233"/>
<dbReference type="InterPro" id="IPR055411">
    <property type="entry name" value="LRR_FXL15/At3g58940/PEG3-like"/>
</dbReference>
<organism evidence="2 3">
    <name type="scientific">Raphanus sativus</name>
    <name type="common">Radish</name>
    <name type="synonym">Raphanus raphanistrum var. sativus</name>
    <dbReference type="NCBI Taxonomy" id="3726"/>
    <lineage>
        <taxon>Eukaryota</taxon>
        <taxon>Viridiplantae</taxon>
        <taxon>Streptophyta</taxon>
        <taxon>Embryophyta</taxon>
        <taxon>Tracheophyta</taxon>
        <taxon>Spermatophyta</taxon>
        <taxon>Magnoliopsida</taxon>
        <taxon>eudicotyledons</taxon>
        <taxon>Gunneridae</taxon>
        <taxon>Pentapetalae</taxon>
        <taxon>rosids</taxon>
        <taxon>malvids</taxon>
        <taxon>Brassicales</taxon>
        <taxon>Brassicaceae</taxon>
        <taxon>Brassiceae</taxon>
        <taxon>Raphanus</taxon>
    </lineage>
</organism>
<dbReference type="Pfam" id="PF07723">
    <property type="entry name" value="LRR_2"/>
    <property type="match status" value="2"/>
</dbReference>
<gene>
    <name evidence="3" type="primary">LOC108826233</name>
</gene>
<dbReference type="PANTHER" id="PTHR31900:SF36">
    <property type="entry name" value="F-BOX DOMAIN-CONTAINING PROTEIN"/>
    <property type="match status" value="1"/>
</dbReference>
<name>A0A9W3CEK8_RAPSA</name>
<dbReference type="OrthoDB" id="1049057at2759"/>
<keyword evidence="2" id="KW-1185">Reference proteome</keyword>
<dbReference type="SUPFAM" id="SSF52047">
    <property type="entry name" value="RNI-like"/>
    <property type="match status" value="1"/>
</dbReference>
<dbReference type="InterPro" id="IPR050232">
    <property type="entry name" value="FBL13/AtMIF1-like"/>
</dbReference>
<dbReference type="SMART" id="SM00579">
    <property type="entry name" value="FBD"/>
    <property type="match status" value="1"/>
</dbReference>
<dbReference type="InterPro" id="IPR013101">
    <property type="entry name" value="LRR_PRU1-like"/>
</dbReference>
<evidence type="ECO:0000313" key="3">
    <source>
        <dbReference type="RefSeq" id="XP_056849942.1"/>
    </source>
</evidence>
<protein>
    <submittedName>
        <fullName evidence="3">FBD-associated F-box protein At5g56560</fullName>
    </submittedName>
</protein>
<reference evidence="3" key="2">
    <citation type="submission" date="2025-08" db="UniProtKB">
        <authorList>
            <consortium name="RefSeq"/>
        </authorList>
    </citation>
    <scope>IDENTIFICATION</scope>
    <source>
        <tissue evidence="3">Leaf</tissue>
    </source>
</reference>
<dbReference type="Pfam" id="PF08387">
    <property type="entry name" value="FBD"/>
    <property type="match status" value="1"/>
</dbReference>
<dbReference type="InterPro" id="IPR032675">
    <property type="entry name" value="LRR_dom_sf"/>
</dbReference>
<dbReference type="Pfam" id="PF24758">
    <property type="entry name" value="LRR_At5g56370"/>
    <property type="match status" value="1"/>
</dbReference>
<reference evidence="2" key="1">
    <citation type="journal article" date="2019" name="Database">
        <title>The radish genome database (RadishGD): an integrated information resource for radish genomics.</title>
        <authorList>
            <person name="Yu H.J."/>
            <person name="Baek S."/>
            <person name="Lee Y.J."/>
            <person name="Cho A."/>
            <person name="Mun J.H."/>
        </authorList>
    </citation>
    <scope>NUCLEOTIDE SEQUENCE [LARGE SCALE GENOMIC DNA]</scope>
    <source>
        <strain evidence="2">cv. WK10039</strain>
    </source>
</reference>
<evidence type="ECO:0000259" key="1">
    <source>
        <dbReference type="SMART" id="SM00579"/>
    </source>
</evidence>
<dbReference type="RefSeq" id="XP_056849942.1">
    <property type="nucleotide sequence ID" value="XM_056993962.1"/>
</dbReference>
<dbReference type="Proteomes" id="UP000504610">
    <property type="component" value="Chromosome 9"/>
</dbReference>
<sequence>MAKQKLKELPDDLILKILSKLPLFRESVAKRLISKRHEELWKLMPEVTFVDGYEKSLVTFMTFVYGSLLSDDTQTLERLHFKLAGNYPASDINFWVQLAVDRSVRKLSFDLFGKTLVLPSCLSSCTTLKSLILRDVSIHLVPRGFSLPSLKSLHLFYVDFSQSIVTFLRRCPDLEYLVIHQTCYGNWNLDEVAMHWVRLSSLKSLHLLSAECSSRDSLTSLLQSCPVLEYLVLHQSQRLCVTPPESCLSSIKTLHLTSFNFFEDEDIATLLKRCAALEDLVITRTKYDNVRLYNINAPTLKSLTINNSIDKRASEDKETHGFWINAPALETLNIKDTVSNFLVLEFMPEVTKANIQVICDQPEKFLGSLTLVKHLSLCCPTSETPYRSGSIFPYLEHLELCTCSPGWANLLASILNVAPRLQSLTLKSNHSTPCDDPMNFWNEPAVVPECLLTHLEIFEWRQYEDTVQQRKVAAYILENAIWLKMATFSTRCGDKDHGKLVEIKKLNRVSETCQVVFE</sequence>
<proteinExistence type="predicted"/>
<dbReference type="PANTHER" id="PTHR31900">
    <property type="entry name" value="F-BOX/RNI SUPERFAMILY PROTEIN-RELATED"/>
    <property type="match status" value="1"/>
</dbReference>